<keyword evidence="1" id="KW-0732">Signal</keyword>
<dbReference type="Proteomes" id="UP001300745">
    <property type="component" value="Unassembled WGS sequence"/>
</dbReference>
<proteinExistence type="predicted"/>
<reference evidence="2 3" key="1">
    <citation type="submission" date="2022-11" db="EMBL/GenBank/DDBJ databases">
        <title>Mycobacterium sp. nov.</title>
        <authorList>
            <person name="Papic B."/>
            <person name="Spicic S."/>
            <person name="Duvnjak S."/>
        </authorList>
    </citation>
    <scope>NUCLEOTIDE SEQUENCE [LARGE SCALE GENOMIC DNA]</scope>
    <source>
        <strain evidence="2 3">CVI_P4</strain>
    </source>
</reference>
<sequence>MTTNHNLKYHLALTAAGALAALGMLVSLASPAQAESAAVTIGQLEAQGFDVKVDRIGSAPLDQCTVTSVRNPQDQTQFVELDRGRGRDILVPIVVNRTITVSLNCSR</sequence>
<evidence type="ECO:0000313" key="2">
    <source>
        <dbReference type="EMBL" id="MCX2939466.1"/>
    </source>
</evidence>
<comment type="caution">
    <text evidence="2">The sequence shown here is derived from an EMBL/GenBank/DDBJ whole genome shotgun (WGS) entry which is preliminary data.</text>
</comment>
<gene>
    <name evidence="2" type="ORF">ORI27_22475</name>
</gene>
<dbReference type="EMBL" id="JAPJDO010000024">
    <property type="protein sequence ID" value="MCX2939466.1"/>
    <property type="molecule type" value="Genomic_DNA"/>
</dbReference>
<feature type="signal peptide" evidence="1">
    <location>
        <begin position="1"/>
        <end position="34"/>
    </location>
</feature>
<evidence type="ECO:0000313" key="3">
    <source>
        <dbReference type="Proteomes" id="UP001300745"/>
    </source>
</evidence>
<organism evidence="2 3">
    <name type="scientific">Mycobacterium pinniadriaticum</name>
    <dbReference type="NCBI Taxonomy" id="2994102"/>
    <lineage>
        <taxon>Bacteria</taxon>
        <taxon>Bacillati</taxon>
        <taxon>Actinomycetota</taxon>
        <taxon>Actinomycetes</taxon>
        <taxon>Mycobacteriales</taxon>
        <taxon>Mycobacteriaceae</taxon>
        <taxon>Mycobacterium</taxon>
    </lineage>
</organism>
<evidence type="ECO:0008006" key="4">
    <source>
        <dbReference type="Google" id="ProtNLM"/>
    </source>
</evidence>
<keyword evidence="3" id="KW-1185">Reference proteome</keyword>
<protein>
    <recommendedName>
        <fullName evidence="4">PepSY domain-containing protein</fullName>
    </recommendedName>
</protein>
<evidence type="ECO:0000256" key="1">
    <source>
        <dbReference type="SAM" id="SignalP"/>
    </source>
</evidence>
<name>A0ABT3SIV9_9MYCO</name>
<accession>A0ABT3SIV9</accession>
<dbReference type="RefSeq" id="WP_265999275.1">
    <property type="nucleotide sequence ID" value="NZ_JAPJDN010000024.1"/>
</dbReference>
<feature type="chain" id="PRO_5046192489" description="PepSY domain-containing protein" evidence="1">
    <location>
        <begin position="35"/>
        <end position="107"/>
    </location>
</feature>